<evidence type="ECO:0000313" key="2">
    <source>
        <dbReference type="Proteomes" id="UP000214365"/>
    </source>
</evidence>
<dbReference type="EMBL" id="LFMY01000002">
    <property type="protein sequence ID" value="OKL62837.1"/>
    <property type="molecule type" value="Genomic_DNA"/>
</dbReference>
<dbReference type="Proteomes" id="UP000214365">
    <property type="component" value="Unassembled WGS sequence"/>
</dbReference>
<evidence type="ECO:0000313" key="1">
    <source>
        <dbReference type="EMBL" id="OKL62837.1"/>
    </source>
</evidence>
<dbReference type="RefSeq" id="XP_020122958.1">
    <property type="nucleotide sequence ID" value="XM_020261839.1"/>
</dbReference>
<proteinExistence type="predicted"/>
<organism evidence="1 2">
    <name type="scientific">Talaromyces atroroseus</name>
    <dbReference type="NCBI Taxonomy" id="1441469"/>
    <lineage>
        <taxon>Eukaryota</taxon>
        <taxon>Fungi</taxon>
        <taxon>Dikarya</taxon>
        <taxon>Ascomycota</taxon>
        <taxon>Pezizomycotina</taxon>
        <taxon>Eurotiomycetes</taxon>
        <taxon>Eurotiomycetidae</taxon>
        <taxon>Eurotiales</taxon>
        <taxon>Trichocomaceae</taxon>
        <taxon>Talaromyces</taxon>
        <taxon>Talaromyces sect. Trachyspermi</taxon>
    </lineage>
</organism>
<dbReference type="GeneID" id="31001857"/>
<name>A0A1Q5QA63_TALAT</name>
<comment type="caution">
    <text evidence="1">The sequence shown here is derived from an EMBL/GenBank/DDBJ whole genome shotgun (WGS) entry which is preliminary data.</text>
</comment>
<dbReference type="OrthoDB" id="4149149at2759"/>
<keyword evidence="2" id="KW-1185">Reference proteome</keyword>
<accession>A0A1Q5QA63</accession>
<reference evidence="1 2" key="1">
    <citation type="submission" date="2015-06" db="EMBL/GenBank/DDBJ databases">
        <title>Talaromyces atroroseus IBT 11181 draft genome.</title>
        <authorList>
            <person name="Rasmussen K.B."/>
            <person name="Rasmussen S."/>
            <person name="Petersen B."/>
            <person name="Sicheritz-Ponten T."/>
            <person name="Mortensen U.H."/>
            <person name="Thrane U."/>
        </authorList>
    </citation>
    <scope>NUCLEOTIDE SEQUENCE [LARGE SCALE GENOMIC DNA]</scope>
    <source>
        <strain evidence="1 2">IBT 11181</strain>
    </source>
</reference>
<protein>
    <submittedName>
        <fullName evidence="1">Uncharacterized protein</fullName>
    </submittedName>
</protein>
<gene>
    <name evidence="1" type="ORF">UA08_02102</name>
</gene>
<dbReference type="AlphaFoldDB" id="A0A1Q5QA63"/>
<sequence>MTPETELHTNMMILDYTCCKATHELLLRRIAELSDRSTAAHKESSDSLLSIFDSCETLMKAKHNTREASSLSRDIQAKLQLNTFTRLFFYRARQSGRNSHHTTPSKTRRSFSATDYAAILDILKIPRIDRLEDRSSVVSLIDLFPDFLSLCSAMSASGALSSSLSSSSSSLGDLLGKYLLQSALEQYTLFNREATEVMEEMLTIIEEEEEEEEGELTAVTAQYLDLLSPPPTSRGRGKKEVVLKAHFNHLAQHFPAFEFECMMTMQLQDFLFKLETPILVKLETGEALTS</sequence>